<keyword evidence="2" id="KW-0597">Phosphoprotein</keyword>
<dbReference type="InterPro" id="IPR058245">
    <property type="entry name" value="NreC/VraR/RcsB-like_REC"/>
</dbReference>
<proteinExistence type="predicted"/>
<dbReference type="Gene3D" id="3.40.50.2300">
    <property type="match status" value="1"/>
</dbReference>
<sequence length="160" mass="17452">MSKDESVAFEVRVMIVEDHDRLCEVLQRIVAGTPGLSCCGSFNSGHETLAAIPDLRPDVISIDLTMPDLNGLTVLKRIREQWPEIRCVVFSGHADEAYVSESFAAGAMGYIYKEDVNDFIEGVRVVAAGEYFLSPRVVDAMPDGIHSKPPTGSDPDNHAS</sequence>
<keyword evidence="5" id="KW-1185">Reference proteome</keyword>
<dbReference type="InterPro" id="IPR011006">
    <property type="entry name" value="CheY-like_superfamily"/>
</dbReference>
<accession>A0ABU1AJ97</accession>
<feature type="domain" description="Response regulatory" evidence="3">
    <location>
        <begin position="12"/>
        <end position="128"/>
    </location>
</feature>
<comment type="caution">
    <text evidence="4">The sequence shown here is derived from an EMBL/GenBank/DDBJ whole genome shotgun (WGS) entry which is preliminary data.</text>
</comment>
<dbReference type="PANTHER" id="PTHR43214:SF43">
    <property type="entry name" value="TWO-COMPONENT RESPONSE REGULATOR"/>
    <property type="match status" value="1"/>
</dbReference>
<dbReference type="RefSeq" id="WP_308985356.1">
    <property type="nucleotide sequence ID" value="NZ_JARXIC010000015.1"/>
</dbReference>
<dbReference type="PANTHER" id="PTHR43214">
    <property type="entry name" value="TWO-COMPONENT RESPONSE REGULATOR"/>
    <property type="match status" value="1"/>
</dbReference>
<keyword evidence="1" id="KW-0238">DNA-binding</keyword>
<dbReference type="PROSITE" id="PS50110">
    <property type="entry name" value="RESPONSE_REGULATORY"/>
    <property type="match status" value="1"/>
</dbReference>
<dbReference type="CDD" id="cd17535">
    <property type="entry name" value="REC_NarL-like"/>
    <property type="match status" value="1"/>
</dbReference>
<evidence type="ECO:0000313" key="5">
    <source>
        <dbReference type="Proteomes" id="UP001243717"/>
    </source>
</evidence>
<dbReference type="Pfam" id="PF00072">
    <property type="entry name" value="Response_reg"/>
    <property type="match status" value="1"/>
</dbReference>
<feature type="modified residue" description="4-aspartylphosphate" evidence="2">
    <location>
        <position position="63"/>
    </location>
</feature>
<dbReference type="InterPro" id="IPR039420">
    <property type="entry name" value="WalR-like"/>
</dbReference>
<organism evidence="4 5">
    <name type="scientific">Thalassobacterium sedimentorum</name>
    <dbReference type="NCBI Taxonomy" id="3041258"/>
    <lineage>
        <taxon>Bacteria</taxon>
        <taxon>Pseudomonadati</taxon>
        <taxon>Verrucomicrobiota</taxon>
        <taxon>Opitutia</taxon>
        <taxon>Puniceicoccales</taxon>
        <taxon>Coraliomargaritaceae</taxon>
        <taxon>Thalassobacterium</taxon>
    </lineage>
</organism>
<dbReference type="EMBL" id="JARXIC010000015">
    <property type="protein sequence ID" value="MDQ8194892.1"/>
    <property type="molecule type" value="Genomic_DNA"/>
</dbReference>
<reference evidence="4 5" key="1">
    <citation type="submission" date="2023-04" db="EMBL/GenBank/DDBJ databases">
        <title>A novel bacteria isolated from coastal sediment.</title>
        <authorList>
            <person name="Liu X.-J."/>
            <person name="Du Z.-J."/>
        </authorList>
    </citation>
    <scope>NUCLEOTIDE SEQUENCE [LARGE SCALE GENOMIC DNA]</scope>
    <source>
        <strain evidence="4 5">SDUM461004</strain>
    </source>
</reference>
<dbReference type="InterPro" id="IPR001789">
    <property type="entry name" value="Sig_transdc_resp-reg_receiver"/>
</dbReference>
<protein>
    <submittedName>
        <fullName evidence="4">Response regulator transcription factor</fullName>
    </submittedName>
</protein>
<dbReference type="SMART" id="SM00448">
    <property type="entry name" value="REC"/>
    <property type="match status" value="1"/>
</dbReference>
<evidence type="ECO:0000256" key="2">
    <source>
        <dbReference type="PROSITE-ProRule" id="PRU00169"/>
    </source>
</evidence>
<evidence type="ECO:0000256" key="1">
    <source>
        <dbReference type="ARBA" id="ARBA00023125"/>
    </source>
</evidence>
<dbReference type="SUPFAM" id="SSF52172">
    <property type="entry name" value="CheY-like"/>
    <property type="match status" value="1"/>
</dbReference>
<evidence type="ECO:0000313" key="4">
    <source>
        <dbReference type="EMBL" id="MDQ8194892.1"/>
    </source>
</evidence>
<dbReference type="Proteomes" id="UP001243717">
    <property type="component" value="Unassembled WGS sequence"/>
</dbReference>
<gene>
    <name evidence="4" type="ORF">QEH59_10675</name>
</gene>
<name>A0ABU1AJ97_9BACT</name>
<evidence type="ECO:0000259" key="3">
    <source>
        <dbReference type="PROSITE" id="PS50110"/>
    </source>
</evidence>